<dbReference type="OMA" id="ISSACDM"/>
<dbReference type="GeneTree" id="ENSGT00950000182920"/>
<keyword evidence="3" id="KW-0551">Lipid droplet</keyword>
<dbReference type="PANTHER" id="PTHR14024:SF11">
    <property type="entry name" value="PERILIPIN-3"/>
    <property type="match status" value="1"/>
</dbReference>
<reference evidence="6" key="3">
    <citation type="submission" date="2025-09" db="UniProtKB">
        <authorList>
            <consortium name="Ensembl"/>
        </authorList>
    </citation>
    <scope>IDENTIFICATION</scope>
</reference>
<dbReference type="Gene3D" id="1.20.120.340">
    <property type="entry name" value="Flagellar protein FliS"/>
    <property type="match status" value="1"/>
</dbReference>
<dbReference type="Pfam" id="PF03036">
    <property type="entry name" value="Perilipin"/>
    <property type="match status" value="1"/>
</dbReference>
<reference evidence="6 7" key="1">
    <citation type="journal article" date="2019" name="Proc. Natl. Acad. Sci. U.S.A.">
        <title>Regulatory changes in pterin and carotenoid genes underlie balanced color polymorphisms in the wall lizard.</title>
        <authorList>
            <person name="Andrade P."/>
            <person name="Pinho C."/>
            <person name="Perez I de Lanuza G."/>
            <person name="Afonso S."/>
            <person name="Brejcha J."/>
            <person name="Rubin C.J."/>
            <person name="Wallerman O."/>
            <person name="Pereira P."/>
            <person name="Sabatino S.J."/>
            <person name="Bellati A."/>
            <person name="Pellitteri-Rosa D."/>
            <person name="Bosakova Z."/>
            <person name="Bunikis I."/>
            <person name="Carretero M.A."/>
            <person name="Feiner N."/>
            <person name="Marsik P."/>
            <person name="Pauperio F."/>
            <person name="Salvi D."/>
            <person name="Soler L."/>
            <person name="While G.M."/>
            <person name="Uller T."/>
            <person name="Font E."/>
            <person name="Andersson L."/>
            <person name="Carneiro M."/>
        </authorList>
    </citation>
    <scope>NUCLEOTIDE SEQUENCE</scope>
</reference>
<evidence type="ECO:0000256" key="2">
    <source>
        <dbReference type="ARBA" id="ARBA00006311"/>
    </source>
</evidence>
<proteinExistence type="inferred from homology"/>
<sequence length="436" mass="48549">TKYACLMPQRDVLKRATSLPLVSSTYDLAASAYASTKENHPYVKVVLDLAEKGVKHVSDIAVSGAQPLLSKLEPQVAAASHYASKGLDKLEEKLPILHQTADQVDCNLLTIFSYVISDTQELVSSKVADAKEAVAKAVQDGKEMVVETRMGKMALSGAEAVLEKSEELLDHYLPMTEEELAKVAETTPEGVGTPLETRGYFVRLGSLSTKIQRRAYQHAVARMKAARENIRETFIQLRQAIGQVGSSLLQCVLFVNHRKKMPASFLSFCKYLGSLFMAWESKHLVSIESQTLAMSHHITQQLQAAYKNLIASIQGLPANFQLNIQLAYRNIEELHTYFTSAHSFKDLPDSILSQSQEKALKAQEYVDDILDYVLHNAPMSWLVGPFSPSPRKPDDVKPTKPEDQNKELKALTAEDKMLETNLWSHRAECLPQNKAH</sequence>
<dbReference type="Proteomes" id="UP000472272">
    <property type="component" value="Chromosome 10"/>
</dbReference>
<evidence type="ECO:0000313" key="7">
    <source>
        <dbReference type="Proteomes" id="UP000472272"/>
    </source>
</evidence>
<feature type="region of interest" description="Disordered" evidence="5">
    <location>
        <begin position="385"/>
        <end position="408"/>
    </location>
</feature>
<feature type="compositionally biased region" description="Basic and acidic residues" evidence="5">
    <location>
        <begin position="391"/>
        <end position="408"/>
    </location>
</feature>
<comment type="similarity">
    <text evidence="2 4">Belongs to the perilipin family.</text>
</comment>
<evidence type="ECO:0000313" key="6">
    <source>
        <dbReference type="Ensembl" id="ENSPMRP00000036421.1"/>
    </source>
</evidence>
<name>A0A670KHD9_PODMU</name>
<organism evidence="6 7">
    <name type="scientific">Podarcis muralis</name>
    <name type="common">Wall lizard</name>
    <name type="synonym">Lacerta muralis</name>
    <dbReference type="NCBI Taxonomy" id="64176"/>
    <lineage>
        <taxon>Eukaryota</taxon>
        <taxon>Metazoa</taxon>
        <taxon>Chordata</taxon>
        <taxon>Craniata</taxon>
        <taxon>Vertebrata</taxon>
        <taxon>Euteleostomi</taxon>
        <taxon>Lepidosauria</taxon>
        <taxon>Squamata</taxon>
        <taxon>Bifurcata</taxon>
        <taxon>Unidentata</taxon>
        <taxon>Episquamata</taxon>
        <taxon>Laterata</taxon>
        <taxon>Lacertibaenia</taxon>
        <taxon>Lacertidae</taxon>
        <taxon>Podarcis</taxon>
    </lineage>
</organism>
<evidence type="ECO:0000256" key="3">
    <source>
        <dbReference type="ARBA" id="ARBA00022677"/>
    </source>
</evidence>
<dbReference type="SUPFAM" id="SSF109775">
    <property type="entry name" value="Mannose-6-phosphate receptor binding protein 1 (Tip47), C-terminal domain"/>
    <property type="match status" value="1"/>
</dbReference>
<evidence type="ECO:0000256" key="5">
    <source>
        <dbReference type="SAM" id="MobiDB-lite"/>
    </source>
</evidence>
<dbReference type="PIRSF" id="PIRSF036881">
    <property type="entry name" value="PAT"/>
    <property type="match status" value="1"/>
</dbReference>
<dbReference type="AlphaFoldDB" id="A0A670KHD9"/>
<dbReference type="GO" id="GO:0010890">
    <property type="term" value="P:positive regulation of triglyceride storage"/>
    <property type="evidence" value="ECO:0007669"/>
    <property type="project" value="TreeGrafter"/>
</dbReference>
<dbReference type="Gene3D" id="3.30.720.170">
    <property type="entry name" value="Perilipin, alpha-beta domain"/>
    <property type="match status" value="1"/>
</dbReference>
<dbReference type="GO" id="GO:0005811">
    <property type="term" value="C:lipid droplet"/>
    <property type="evidence" value="ECO:0007669"/>
    <property type="project" value="UniProtKB-SubCell"/>
</dbReference>
<protein>
    <recommendedName>
        <fullName evidence="4">Perilipin</fullName>
    </recommendedName>
</protein>
<evidence type="ECO:0000256" key="1">
    <source>
        <dbReference type="ARBA" id="ARBA00004502"/>
    </source>
</evidence>
<dbReference type="PANTHER" id="PTHR14024">
    <property type="entry name" value="PERILIPIN"/>
    <property type="match status" value="1"/>
</dbReference>
<dbReference type="InterPro" id="IPR004279">
    <property type="entry name" value="Perilipin"/>
</dbReference>
<dbReference type="Ensembl" id="ENSPMRT00000038589.1">
    <property type="protein sequence ID" value="ENSPMRP00000036421.1"/>
    <property type="gene ID" value="ENSPMRG00000023503.1"/>
</dbReference>
<dbReference type="GO" id="GO:0005829">
    <property type="term" value="C:cytosol"/>
    <property type="evidence" value="ECO:0007669"/>
    <property type="project" value="TreeGrafter"/>
</dbReference>
<evidence type="ECO:0000256" key="4">
    <source>
        <dbReference type="PIRNR" id="PIRNR036881"/>
    </source>
</evidence>
<comment type="subcellular location">
    <subcellularLocation>
        <location evidence="1">Lipid droplet</location>
    </subcellularLocation>
</comment>
<dbReference type="GO" id="GO:0019915">
    <property type="term" value="P:lipid storage"/>
    <property type="evidence" value="ECO:0007669"/>
    <property type="project" value="TreeGrafter"/>
</dbReference>
<reference evidence="6" key="2">
    <citation type="submission" date="2025-08" db="UniProtKB">
        <authorList>
            <consortium name="Ensembl"/>
        </authorList>
    </citation>
    <scope>IDENTIFICATION</scope>
</reference>
<accession>A0A670KHD9</accession>
<keyword evidence="7" id="KW-1185">Reference proteome</keyword>